<feature type="domain" description="PiggyBac transposable element-derived protein" evidence="1">
    <location>
        <begin position="2"/>
        <end position="116"/>
    </location>
</feature>
<dbReference type="InterPro" id="IPR029526">
    <property type="entry name" value="PGBD"/>
</dbReference>
<dbReference type="PANTHER" id="PTHR47055:SF3">
    <property type="entry name" value="PHORBOL-ESTER_DAG-TYPE DOMAIN-CONTAINING PROTEIN"/>
    <property type="match status" value="1"/>
</dbReference>
<protein>
    <submittedName>
        <fullName evidence="2">Zinc finger protein</fullName>
    </submittedName>
</protein>
<dbReference type="PANTHER" id="PTHR47055">
    <property type="entry name" value="DDE_TNP_1_7 DOMAIN-CONTAINING PROTEIN"/>
    <property type="match status" value="1"/>
</dbReference>
<keyword evidence="3" id="KW-1185">Reference proteome</keyword>
<accession>A0A8X6KP99</accession>
<organism evidence="2 3">
    <name type="scientific">Trichonephila clavata</name>
    <name type="common">Joro spider</name>
    <name type="synonym">Nephila clavata</name>
    <dbReference type="NCBI Taxonomy" id="2740835"/>
    <lineage>
        <taxon>Eukaryota</taxon>
        <taxon>Metazoa</taxon>
        <taxon>Ecdysozoa</taxon>
        <taxon>Arthropoda</taxon>
        <taxon>Chelicerata</taxon>
        <taxon>Arachnida</taxon>
        <taxon>Araneae</taxon>
        <taxon>Araneomorphae</taxon>
        <taxon>Entelegynae</taxon>
        <taxon>Araneoidea</taxon>
        <taxon>Nephilidae</taxon>
        <taxon>Trichonephila</taxon>
    </lineage>
</organism>
<dbReference type="AlphaFoldDB" id="A0A8X6KP99"/>
<evidence type="ECO:0000313" key="3">
    <source>
        <dbReference type="Proteomes" id="UP000887116"/>
    </source>
</evidence>
<proteinExistence type="predicted"/>
<sequence>MEEMIIVYYGTNSLKQFIRGKPIRFGHKLWALCGSKGYCFNFSLKYGKEFNIRNVIPLDTWVGMKLTENIVNPSSYTVYFDNSFTNIDLLKNLPKLGFRATETIQENPINHKCPSEEPVYAEERKKHILFCI</sequence>
<dbReference type="Pfam" id="PF13843">
    <property type="entry name" value="DDE_Tnp_1_7"/>
    <property type="match status" value="1"/>
</dbReference>
<comment type="caution">
    <text evidence="2">The sequence shown here is derived from an EMBL/GenBank/DDBJ whole genome shotgun (WGS) entry which is preliminary data.</text>
</comment>
<dbReference type="EMBL" id="BMAO01021848">
    <property type="protein sequence ID" value="GFQ77883.1"/>
    <property type="molecule type" value="Genomic_DNA"/>
</dbReference>
<dbReference type="OrthoDB" id="6437305at2759"/>
<evidence type="ECO:0000259" key="1">
    <source>
        <dbReference type="Pfam" id="PF13843"/>
    </source>
</evidence>
<evidence type="ECO:0000313" key="2">
    <source>
        <dbReference type="EMBL" id="GFQ77883.1"/>
    </source>
</evidence>
<dbReference type="InterPro" id="IPR052638">
    <property type="entry name" value="PiggyBac_TE-derived"/>
</dbReference>
<dbReference type="GO" id="GO:0043565">
    <property type="term" value="F:sequence-specific DNA binding"/>
    <property type="evidence" value="ECO:0007669"/>
    <property type="project" value="TreeGrafter"/>
</dbReference>
<reference evidence="2" key="1">
    <citation type="submission" date="2020-07" db="EMBL/GenBank/DDBJ databases">
        <title>Multicomponent nature underlies the extraordinary mechanical properties of spider dragline silk.</title>
        <authorList>
            <person name="Kono N."/>
            <person name="Nakamura H."/>
            <person name="Mori M."/>
            <person name="Yoshida Y."/>
            <person name="Ohtoshi R."/>
            <person name="Malay A.D."/>
            <person name="Moran D.A.P."/>
            <person name="Tomita M."/>
            <person name="Numata K."/>
            <person name="Arakawa K."/>
        </authorList>
    </citation>
    <scope>NUCLEOTIDE SEQUENCE</scope>
</reference>
<gene>
    <name evidence="2" type="primary">NCL1_41078</name>
    <name evidence="2" type="ORF">TNCT_622041</name>
</gene>
<name>A0A8X6KP99_TRICU</name>
<dbReference type="Proteomes" id="UP000887116">
    <property type="component" value="Unassembled WGS sequence"/>
</dbReference>